<protein>
    <submittedName>
        <fullName evidence="1">Uncharacterized protein</fullName>
    </submittedName>
</protein>
<evidence type="ECO:0000313" key="1">
    <source>
        <dbReference type="EnsemblMetazoa" id="RPRC014838-PA"/>
    </source>
</evidence>
<evidence type="ECO:0000313" key="2">
    <source>
        <dbReference type="Proteomes" id="UP000015103"/>
    </source>
</evidence>
<keyword evidence="2" id="KW-1185">Reference proteome</keyword>
<proteinExistence type="predicted"/>
<dbReference type="InParanoid" id="T1IEW9"/>
<name>T1IEW9_RHOPR</name>
<dbReference type="AlphaFoldDB" id="T1IEW9"/>
<dbReference type="EnsemblMetazoa" id="RPRC014838-RA">
    <property type="protein sequence ID" value="RPRC014838-PA"/>
    <property type="gene ID" value="RPRC014838"/>
</dbReference>
<dbReference type="EMBL" id="ACPB03002290">
    <property type="status" value="NOT_ANNOTATED_CDS"/>
    <property type="molecule type" value="Genomic_DNA"/>
</dbReference>
<organism evidence="1 2">
    <name type="scientific">Rhodnius prolixus</name>
    <name type="common">Triatomid bug</name>
    <dbReference type="NCBI Taxonomy" id="13249"/>
    <lineage>
        <taxon>Eukaryota</taxon>
        <taxon>Metazoa</taxon>
        <taxon>Ecdysozoa</taxon>
        <taxon>Arthropoda</taxon>
        <taxon>Hexapoda</taxon>
        <taxon>Insecta</taxon>
        <taxon>Pterygota</taxon>
        <taxon>Neoptera</taxon>
        <taxon>Paraneoptera</taxon>
        <taxon>Hemiptera</taxon>
        <taxon>Heteroptera</taxon>
        <taxon>Panheteroptera</taxon>
        <taxon>Cimicomorpha</taxon>
        <taxon>Reduviidae</taxon>
        <taxon>Triatominae</taxon>
        <taxon>Rhodnius</taxon>
    </lineage>
</organism>
<dbReference type="Proteomes" id="UP000015103">
    <property type="component" value="Unassembled WGS sequence"/>
</dbReference>
<accession>T1IEW9</accession>
<dbReference type="EMBL" id="ACPB03002289">
    <property type="status" value="NOT_ANNOTATED_CDS"/>
    <property type="molecule type" value="Genomic_DNA"/>
</dbReference>
<sequence length="140" mass="16076">MALLRILKTFSTFVACCPILSEFRIKFLNKKTLDQPVFVSYLDGKDWADQSGPQKITSAPDAPDLKTKLIRNSLNNLHPFALNQVTRPYSPEDSNQEILSTNLKSNVYNNKYKQWQGAWNKDQSCNRWFYGSYAGAFEQS</sequence>
<dbReference type="VEuPathDB" id="VectorBase:RPRC014838"/>
<reference evidence="1" key="1">
    <citation type="submission" date="2015-05" db="UniProtKB">
        <authorList>
            <consortium name="EnsemblMetazoa"/>
        </authorList>
    </citation>
    <scope>IDENTIFICATION</scope>
</reference>
<dbReference type="EMBL" id="ACPB03002288">
    <property type="status" value="NOT_ANNOTATED_CDS"/>
    <property type="molecule type" value="Genomic_DNA"/>
</dbReference>
<dbReference type="HOGENOM" id="CLU_1837571_0_0_1"/>
<dbReference type="EMBL" id="ACPB03002291">
    <property type="status" value="NOT_ANNOTATED_CDS"/>
    <property type="molecule type" value="Genomic_DNA"/>
</dbReference>